<gene>
    <name evidence="2" type="ORF">SAMN04488085_104178</name>
</gene>
<dbReference type="STRING" id="504800.SAMN04488085_104178"/>
<evidence type="ECO:0000256" key="1">
    <source>
        <dbReference type="SAM" id="SignalP"/>
    </source>
</evidence>
<dbReference type="PROSITE" id="PS51257">
    <property type="entry name" value="PROKAR_LIPOPROTEIN"/>
    <property type="match status" value="1"/>
</dbReference>
<keyword evidence="1" id="KW-0732">Signal</keyword>
<dbReference type="AlphaFoldDB" id="A0A1I4D484"/>
<dbReference type="EMBL" id="FOSW01000004">
    <property type="protein sequence ID" value="SFK88332.1"/>
    <property type="molecule type" value="Genomic_DNA"/>
</dbReference>
<protein>
    <submittedName>
        <fullName evidence="2">Copper(I)-binding protein</fullName>
    </submittedName>
</protein>
<dbReference type="Proteomes" id="UP000199152">
    <property type="component" value="Unassembled WGS sequence"/>
</dbReference>
<evidence type="ECO:0000313" key="3">
    <source>
        <dbReference type="Proteomes" id="UP000199152"/>
    </source>
</evidence>
<dbReference type="Gene3D" id="2.60.40.1890">
    <property type="entry name" value="PCu(A)C copper chaperone"/>
    <property type="match status" value="1"/>
</dbReference>
<dbReference type="SUPFAM" id="SSF110087">
    <property type="entry name" value="DR1885-like metal-binding protein"/>
    <property type="match status" value="1"/>
</dbReference>
<feature type="signal peptide" evidence="1">
    <location>
        <begin position="1"/>
        <end position="21"/>
    </location>
</feature>
<sequence>MNRALRAATMGVLLLSPMALTACSAGQASQTVAQNRDKVGAEAQAGDIVLRQVHLAYPDEERYEAGDDAELIMAISNRGDEDDTLVGIEGEGFDGVTVTEDAATASPVPGTTGAPSAGSSVDIPVPARGVVYIGPDGDYSVALTDLSEDLTPGQGLDLTFTFENAGEVTVRAVVTTPDEELERGKAFDFDEEGH</sequence>
<dbReference type="InParanoid" id="A0A1I4D484"/>
<organism evidence="2 3">
    <name type="scientific">Geodermatophilus ruber</name>
    <dbReference type="NCBI Taxonomy" id="504800"/>
    <lineage>
        <taxon>Bacteria</taxon>
        <taxon>Bacillati</taxon>
        <taxon>Actinomycetota</taxon>
        <taxon>Actinomycetes</taxon>
        <taxon>Geodermatophilales</taxon>
        <taxon>Geodermatophilaceae</taxon>
        <taxon>Geodermatophilus</taxon>
    </lineage>
</organism>
<feature type="chain" id="PRO_5038945088" evidence="1">
    <location>
        <begin position="22"/>
        <end position="194"/>
    </location>
</feature>
<keyword evidence="3" id="KW-1185">Reference proteome</keyword>
<dbReference type="OrthoDB" id="5188566at2"/>
<evidence type="ECO:0000313" key="2">
    <source>
        <dbReference type="EMBL" id="SFK88332.1"/>
    </source>
</evidence>
<reference evidence="2 3" key="1">
    <citation type="submission" date="2016-10" db="EMBL/GenBank/DDBJ databases">
        <authorList>
            <person name="de Groot N.N."/>
        </authorList>
    </citation>
    <scope>NUCLEOTIDE SEQUENCE [LARGE SCALE GENOMIC DNA]</scope>
    <source>
        <strain evidence="2 3">DSM 45317</strain>
    </source>
</reference>
<accession>A0A1I4D484</accession>
<dbReference type="InterPro" id="IPR007410">
    <property type="entry name" value="LpqE-like"/>
</dbReference>
<dbReference type="Pfam" id="PF04314">
    <property type="entry name" value="PCuAC"/>
    <property type="match status" value="1"/>
</dbReference>
<dbReference type="RefSeq" id="WP_091323100.1">
    <property type="nucleotide sequence ID" value="NZ_FOSW01000004.1"/>
</dbReference>
<name>A0A1I4D484_9ACTN</name>
<dbReference type="InterPro" id="IPR036182">
    <property type="entry name" value="PCuAC_sf"/>
</dbReference>
<proteinExistence type="predicted"/>